<dbReference type="Proteomes" id="UP000226192">
    <property type="component" value="Unassembled WGS sequence"/>
</dbReference>
<accession>A0A2C5XEF6</accession>
<evidence type="ECO:0000313" key="2">
    <source>
        <dbReference type="Proteomes" id="UP000226192"/>
    </source>
</evidence>
<keyword evidence="2" id="KW-1185">Reference proteome</keyword>
<dbReference type="AlphaFoldDB" id="A0A2C5XEF6"/>
<dbReference type="OrthoDB" id="5241752at2759"/>
<protein>
    <submittedName>
        <fullName evidence="1">Uncharacterized protein</fullName>
    </submittedName>
</protein>
<dbReference type="EMBL" id="NJET01000192">
    <property type="protein sequence ID" value="PHH59628.1"/>
    <property type="molecule type" value="Genomic_DNA"/>
</dbReference>
<evidence type="ECO:0000313" key="1">
    <source>
        <dbReference type="EMBL" id="PHH59628.1"/>
    </source>
</evidence>
<comment type="caution">
    <text evidence="1">The sequence shown here is derived from an EMBL/GenBank/DDBJ whole genome shotgun (WGS) entry which is preliminary data.</text>
</comment>
<sequence length="162" mass="18318">MSEAANGLRVLPFISTGRMTASEHKVTASIADGNYAMEIQRQEFQATLPGFTNVQERVDPNSDFHKWVLLPTGGDANRQFLAFFCGPNREEVYLALLLSHDVWIRVPREETTMEVVRRILRRESYLRAVLVQSRGTPARSACTNKCSRSLHPFEHCVRIAGV</sequence>
<name>A0A2C5XEF6_9HYPO</name>
<dbReference type="Pfam" id="PF12511">
    <property type="entry name" value="DUF3716"/>
    <property type="match status" value="1"/>
</dbReference>
<organism evidence="1 2">
    <name type="scientific">Ophiocordyceps australis</name>
    <dbReference type="NCBI Taxonomy" id="1399860"/>
    <lineage>
        <taxon>Eukaryota</taxon>
        <taxon>Fungi</taxon>
        <taxon>Dikarya</taxon>
        <taxon>Ascomycota</taxon>
        <taxon>Pezizomycotina</taxon>
        <taxon>Sordariomycetes</taxon>
        <taxon>Hypocreomycetidae</taxon>
        <taxon>Hypocreales</taxon>
        <taxon>Ophiocordycipitaceae</taxon>
        <taxon>Ophiocordyceps</taxon>
    </lineage>
</organism>
<reference evidence="1 2" key="1">
    <citation type="submission" date="2017-06" db="EMBL/GenBank/DDBJ databases">
        <title>Ant-infecting Ophiocordyceps genomes reveal a high diversity of potential behavioral manipulation genes and a possible major role for enterotoxins.</title>
        <authorList>
            <person name="De Bekker C."/>
            <person name="Evans H.C."/>
            <person name="Brachmann A."/>
            <person name="Hughes D.P."/>
        </authorList>
    </citation>
    <scope>NUCLEOTIDE SEQUENCE [LARGE SCALE GENOMIC DNA]</scope>
    <source>
        <strain evidence="1 2">Map64</strain>
    </source>
</reference>
<proteinExistence type="predicted"/>
<gene>
    <name evidence="1" type="ORF">CDD81_2813</name>
</gene>
<dbReference type="InterPro" id="IPR022190">
    <property type="entry name" value="DUF3716"/>
</dbReference>